<dbReference type="GO" id="GO:0016788">
    <property type="term" value="F:hydrolase activity, acting on ester bonds"/>
    <property type="evidence" value="ECO:0007669"/>
    <property type="project" value="UniProtKB-UniRule"/>
</dbReference>
<evidence type="ECO:0000256" key="5">
    <source>
        <dbReference type="HAMAP-Rule" id="MF_00651"/>
    </source>
</evidence>
<dbReference type="InterPro" id="IPR006641">
    <property type="entry name" value="YqgF/RNaseH-like_dom"/>
</dbReference>
<dbReference type="EC" id="3.1.-.-" evidence="5"/>
<comment type="caution">
    <text evidence="7">The sequence shown here is derived from an EMBL/GenBank/DDBJ whole genome shotgun (WGS) entry which is preliminary data.</text>
</comment>
<comment type="function">
    <text evidence="5">Could be a nuclease involved in processing of the 5'-end of pre-16S rRNA.</text>
</comment>
<dbReference type="InterPro" id="IPR012337">
    <property type="entry name" value="RNaseH-like_sf"/>
</dbReference>
<comment type="similarity">
    <text evidence="5">Belongs to the YqgF HJR family.</text>
</comment>
<dbReference type="InterPro" id="IPR037027">
    <property type="entry name" value="YqgF/RNaseH-like_dom_sf"/>
</dbReference>
<evidence type="ECO:0000256" key="2">
    <source>
        <dbReference type="ARBA" id="ARBA00022517"/>
    </source>
</evidence>
<dbReference type="Gene3D" id="3.30.420.140">
    <property type="entry name" value="YqgF/RNase H-like domain"/>
    <property type="match status" value="1"/>
</dbReference>
<evidence type="ECO:0000256" key="3">
    <source>
        <dbReference type="ARBA" id="ARBA00022722"/>
    </source>
</evidence>
<dbReference type="Pfam" id="PF03652">
    <property type="entry name" value="RuvX"/>
    <property type="match status" value="1"/>
</dbReference>
<dbReference type="GO" id="GO:0004518">
    <property type="term" value="F:nuclease activity"/>
    <property type="evidence" value="ECO:0007669"/>
    <property type="project" value="UniProtKB-KW"/>
</dbReference>
<dbReference type="HAMAP" id="MF_00651">
    <property type="entry name" value="Nuclease_YqgF"/>
    <property type="match status" value="1"/>
</dbReference>
<dbReference type="PANTHER" id="PTHR33317:SF4">
    <property type="entry name" value="POLYNUCLEOTIDYL TRANSFERASE, RIBONUCLEASE H-LIKE SUPERFAMILY PROTEIN"/>
    <property type="match status" value="1"/>
</dbReference>
<dbReference type="EMBL" id="JACNJN010000149">
    <property type="protein sequence ID" value="MBC8336265.1"/>
    <property type="molecule type" value="Genomic_DNA"/>
</dbReference>
<evidence type="ECO:0000313" key="8">
    <source>
        <dbReference type="Proteomes" id="UP000614469"/>
    </source>
</evidence>
<dbReference type="AlphaFoldDB" id="A0A8J6NN47"/>
<dbReference type="GO" id="GO:0000967">
    <property type="term" value="P:rRNA 5'-end processing"/>
    <property type="evidence" value="ECO:0007669"/>
    <property type="project" value="UniProtKB-UniRule"/>
</dbReference>
<evidence type="ECO:0000256" key="4">
    <source>
        <dbReference type="ARBA" id="ARBA00022801"/>
    </source>
</evidence>
<protein>
    <recommendedName>
        <fullName evidence="5">Putative pre-16S rRNA nuclease</fullName>
        <ecNumber evidence="5">3.1.-.-</ecNumber>
    </recommendedName>
</protein>
<dbReference type="Proteomes" id="UP000614469">
    <property type="component" value="Unassembled WGS sequence"/>
</dbReference>
<name>A0A8J6NN47_9CHLR</name>
<evidence type="ECO:0000256" key="1">
    <source>
        <dbReference type="ARBA" id="ARBA00022490"/>
    </source>
</evidence>
<proteinExistence type="inferred from homology"/>
<dbReference type="CDD" id="cd16964">
    <property type="entry name" value="YqgF"/>
    <property type="match status" value="1"/>
</dbReference>
<sequence length="137" mass="15253">MRILAVDPGQKNIGLALSDETATIANPLTIIKHIRREIDAAQVATIATEKDAELIVIGQSLDENGKPNFEGRRSARFAKALRTQTDLPIKLWDESYSTQYARQARIQMGVSRKKRSGHLDDIAATVILQSYLDAHRD</sequence>
<comment type="subcellular location">
    <subcellularLocation>
        <location evidence="5">Cytoplasm</location>
    </subcellularLocation>
</comment>
<keyword evidence="3 5" id="KW-0540">Nuclease</keyword>
<dbReference type="SMART" id="SM00732">
    <property type="entry name" value="YqgFc"/>
    <property type="match status" value="1"/>
</dbReference>
<accession>A0A8J6NN47</accession>
<feature type="domain" description="YqgF/RNase H-like" evidence="6">
    <location>
        <begin position="1"/>
        <end position="101"/>
    </location>
</feature>
<dbReference type="GO" id="GO:0005829">
    <property type="term" value="C:cytosol"/>
    <property type="evidence" value="ECO:0007669"/>
    <property type="project" value="TreeGrafter"/>
</dbReference>
<keyword evidence="2 5" id="KW-0690">Ribosome biogenesis</keyword>
<evidence type="ECO:0000313" key="7">
    <source>
        <dbReference type="EMBL" id="MBC8336265.1"/>
    </source>
</evidence>
<dbReference type="PANTHER" id="PTHR33317">
    <property type="entry name" value="POLYNUCLEOTIDYL TRANSFERASE, RIBONUCLEASE H-LIKE SUPERFAMILY PROTEIN"/>
    <property type="match status" value="1"/>
</dbReference>
<organism evidence="7 8">
    <name type="scientific">Candidatus Desulfolinea nitratireducens</name>
    <dbReference type="NCBI Taxonomy" id="2841698"/>
    <lineage>
        <taxon>Bacteria</taxon>
        <taxon>Bacillati</taxon>
        <taxon>Chloroflexota</taxon>
        <taxon>Anaerolineae</taxon>
        <taxon>Anaerolineales</taxon>
        <taxon>Anaerolineales incertae sedis</taxon>
        <taxon>Candidatus Desulfolinea</taxon>
    </lineage>
</organism>
<keyword evidence="1 5" id="KW-0963">Cytoplasm</keyword>
<dbReference type="NCBIfam" id="TIGR00250">
    <property type="entry name" value="RNAse_H_YqgF"/>
    <property type="match status" value="1"/>
</dbReference>
<evidence type="ECO:0000259" key="6">
    <source>
        <dbReference type="SMART" id="SM00732"/>
    </source>
</evidence>
<reference evidence="7 8" key="1">
    <citation type="submission" date="2020-08" db="EMBL/GenBank/DDBJ databases">
        <title>Bridging the membrane lipid divide: bacteria of the FCB group superphylum have the potential to synthesize archaeal ether lipids.</title>
        <authorList>
            <person name="Villanueva L."/>
            <person name="Von Meijenfeldt F.A.B."/>
            <person name="Westbye A.B."/>
            <person name="Yadav S."/>
            <person name="Hopmans E.C."/>
            <person name="Dutilh B.E."/>
            <person name="Sinninghe Damste J.S."/>
        </authorList>
    </citation>
    <scope>NUCLEOTIDE SEQUENCE [LARGE SCALE GENOMIC DNA]</scope>
    <source>
        <strain evidence="7">NIOZ-UU36</strain>
    </source>
</reference>
<dbReference type="InterPro" id="IPR005227">
    <property type="entry name" value="YqgF"/>
</dbReference>
<dbReference type="SUPFAM" id="SSF53098">
    <property type="entry name" value="Ribonuclease H-like"/>
    <property type="match status" value="1"/>
</dbReference>
<keyword evidence="4 5" id="KW-0378">Hydrolase</keyword>
<gene>
    <name evidence="7" type="primary">ruvX</name>
    <name evidence="7" type="ORF">H8E29_13445</name>
</gene>